<comment type="caution">
    <text evidence="1">The sequence shown here is derived from an EMBL/GenBank/DDBJ whole genome shotgun (WGS) entry which is preliminary data.</text>
</comment>
<keyword evidence="2" id="KW-1185">Reference proteome</keyword>
<reference evidence="1" key="2">
    <citation type="submission" date="2020-09" db="EMBL/GenBank/DDBJ databases">
        <authorList>
            <person name="Sun Q."/>
            <person name="Ohkuma M."/>
        </authorList>
    </citation>
    <scope>NUCLEOTIDE SEQUENCE</scope>
    <source>
        <strain evidence="1">JCM 5016</strain>
    </source>
</reference>
<reference evidence="1" key="1">
    <citation type="journal article" date="2014" name="Int. J. Syst. Evol. Microbiol.">
        <title>Complete genome sequence of Corynebacterium casei LMG S-19264T (=DSM 44701T), isolated from a smear-ripened cheese.</title>
        <authorList>
            <consortium name="US DOE Joint Genome Institute (JGI-PGF)"/>
            <person name="Walter F."/>
            <person name="Albersmeier A."/>
            <person name="Kalinowski J."/>
            <person name="Ruckert C."/>
        </authorList>
    </citation>
    <scope>NUCLEOTIDE SEQUENCE</scope>
    <source>
        <strain evidence="1">JCM 5016</strain>
    </source>
</reference>
<evidence type="ECO:0000313" key="1">
    <source>
        <dbReference type="EMBL" id="GHA01208.1"/>
    </source>
</evidence>
<protein>
    <submittedName>
        <fullName evidence="1">Uncharacterized protein</fullName>
    </submittedName>
</protein>
<accession>A0A918RMT4</accession>
<sequence length="183" mass="19670">MPDTSGIPTAPVDTEPIGFYARDAQAAALRDTLTAAGVELGAYDTRIVNWLAGLEWSTLAVIASWVARAAQIREPAPAIALPSRFDATPTEIDQHLRRILAEDTYLRYQQAIGNQAAQDVRATVRPEMKGIDQTARYVSADEIDPLKGGGPYPSQLLCSQHDGFGPCPSAPACTSHDTPKDPQ</sequence>
<gene>
    <name evidence="1" type="ORF">GCM10010389_45670</name>
</gene>
<evidence type="ECO:0000313" key="2">
    <source>
        <dbReference type="Proteomes" id="UP000623010"/>
    </source>
</evidence>
<organism evidence="1 2">
    <name type="scientific">Streptomyces echinoruber</name>
    <dbReference type="NCBI Taxonomy" id="68898"/>
    <lineage>
        <taxon>Bacteria</taxon>
        <taxon>Bacillati</taxon>
        <taxon>Actinomycetota</taxon>
        <taxon>Actinomycetes</taxon>
        <taxon>Kitasatosporales</taxon>
        <taxon>Streptomycetaceae</taxon>
        <taxon>Streptomyces</taxon>
    </lineage>
</organism>
<dbReference type="AlphaFoldDB" id="A0A918RMT4"/>
<name>A0A918RMT4_9ACTN</name>
<dbReference type="RefSeq" id="WP_190059334.1">
    <property type="nucleotide sequence ID" value="NZ_BMWH01000020.1"/>
</dbReference>
<dbReference type="EMBL" id="BMWH01000020">
    <property type="protein sequence ID" value="GHA01208.1"/>
    <property type="molecule type" value="Genomic_DNA"/>
</dbReference>
<dbReference type="Proteomes" id="UP000623010">
    <property type="component" value="Unassembled WGS sequence"/>
</dbReference>
<proteinExistence type="predicted"/>